<feature type="transmembrane region" description="Helical" evidence="4">
    <location>
        <begin position="228"/>
        <end position="249"/>
    </location>
</feature>
<keyword evidence="2 4" id="KW-1133">Transmembrane helix</keyword>
<evidence type="ECO:0000313" key="6">
    <source>
        <dbReference type="Proteomes" id="UP000289784"/>
    </source>
</evidence>
<feature type="transmembrane region" description="Helical" evidence="4">
    <location>
        <begin position="287"/>
        <end position="307"/>
    </location>
</feature>
<dbReference type="CDD" id="cd17477">
    <property type="entry name" value="MFS_YcaD_like"/>
    <property type="match status" value="1"/>
</dbReference>
<dbReference type="SUPFAM" id="SSF103473">
    <property type="entry name" value="MFS general substrate transporter"/>
    <property type="match status" value="1"/>
</dbReference>
<dbReference type="PANTHER" id="PTHR23521:SF3">
    <property type="entry name" value="MFS TRANSPORTER"/>
    <property type="match status" value="1"/>
</dbReference>
<gene>
    <name evidence="5" type="ORF">EPA99_12540</name>
</gene>
<dbReference type="AlphaFoldDB" id="A0A4Q1JU71"/>
<dbReference type="Proteomes" id="UP000289784">
    <property type="component" value="Unassembled WGS sequence"/>
</dbReference>
<reference evidence="5 6" key="1">
    <citation type="submission" date="2019-01" db="EMBL/GenBank/DDBJ databases">
        <title>Pseudoxanthomonas composti sp. nov., isolated from compost.</title>
        <authorList>
            <person name="Yang G."/>
        </authorList>
    </citation>
    <scope>NUCLEOTIDE SEQUENCE [LARGE SCALE GENOMIC DNA]</scope>
    <source>
        <strain evidence="5 6">GSS15</strain>
    </source>
</reference>
<evidence type="ECO:0000256" key="4">
    <source>
        <dbReference type="SAM" id="Phobius"/>
    </source>
</evidence>
<feature type="transmembrane region" description="Helical" evidence="4">
    <location>
        <begin position="39"/>
        <end position="57"/>
    </location>
</feature>
<dbReference type="GO" id="GO:0005886">
    <property type="term" value="C:plasma membrane"/>
    <property type="evidence" value="ECO:0007669"/>
    <property type="project" value="TreeGrafter"/>
</dbReference>
<evidence type="ECO:0000256" key="2">
    <source>
        <dbReference type="ARBA" id="ARBA00022989"/>
    </source>
</evidence>
<evidence type="ECO:0000256" key="1">
    <source>
        <dbReference type="ARBA" id="ARBA00022692"/>
    </source>
</evidence>
<feature type="transmembrane region" description="Helical" evidence="4">
    <location>
        <begin position="94"/>
        <end position="115"/>
    </location>
</feature>
<accession>A0A4Q1JU71</accession>
<feature type="transmembrane region" description="Helical" evidence="4">
    <location>
        <begin position="192"/>
        <end position="216"/>
    </location>
</feature>
<dbReference type="OrthoDB" id="9810614at2"/>
<dbReference type="EMBL" id="SAWZ01000006">
    <property type="protein sequence ID" value="RXR04302.1"/>
    <property type="molecule type" value="Genomic_DNA"/>
</dbReference>
<protein>
    <submittedName>
        <fullName evidence="5">MFS transporter</fullName>
    </submittedName>
</protein>
<feature type="transmembrane region" description="Helical" evidence="4">
    <location>
        <begin position="152"/>
        <end position="171"/>
    </location>
</feature>
<sequence>MLRLTTLLFGVALLLTGSGLLGTLLAVRGAQAGFDDRTLGLVMSGYFAGFFFGTFIGPPMIGRIGHIRAFAFFAALAAIAVLLHPVWVNAWAWGLLRLITGAALVGLYTTIESWLNAEPNAQTRAKVFSVYMMVNLSALALGQVLLGWGGMAMATLFSLTAILICASVMPVSATPLLQPEVPPLTRFSLRRLYALAPAATVGAALSGLAMGGFWGLSPVYAGRIGLDTQGVALFMLSAIAGGALLQVPIGRISNGRDRRAALAATALVAALVALAMLLPAVQADHRLLFGLFFLFGGLSFSLYPFAVAHMLDYLPREHLLSGCSSLLLVNGVGSAIGPALAGGAMQRFGAQALPVYFAVMLLALTCYLGARLRFPRHRIFATPFRPMLRTTPSALELIPETEPAPAHSPSTHHKEPH</sequence>
<keyword evidence="3 4" id="KW-0472">Membrane</keyword>
<keyword evidence="6" id="KW-1185">Reference proteome</keyword>
<feature type="transmembrane region" description="Helical" evidence="4">
    <location>
        <begin position="261"/>
        <end position="281"/>
    </location>
</feature>
<organism evidence="5 6">
    <name type="scientific">Pseudoxanthomonas composti</name>
    <dbReference type="NCBI Taxonomy" id="2137479"/>
    <lineage>
        <taxon>Bacteria</taxon>
        <taxon>Pseudomonadati</taxon>
        <taxon>Pseudomonadota</taxon>
        <taxon>Gammaproteobacteria</taxon>
        <taxon>Lysobacterales</taxon>
        <taxon>Lysobacteraceae</taxon>
        <taxon>Pseudoxanthomonas</taxon>
    </lineage>
</organism>
<dbReference type="PANTHER" id="PTHR23521">
    <property type="entry name" value="TRANSPORTER MFS SUPERFAMILY"/>
    <property type="match status" value="1"/>
</dbReference>
<comment type="caution">
    <text evidence="5">The sequence shown here is derived from an EMBL/GenBank/DDBJ whole genome shotgun (WGS) entry which is preliminary data.</text>
</comment>
<dbReference type="Pfam" id="PF07690">
    <property type="entry name" value="MFS_1"/>
    <property type="match status" value="1"/>
</dbReference>
<proteinExistence type="predicted"/>
<feature type="transmembrane region" description="Helical" evidence="4">
    <location>
        <begin position="127"/>
        <end position="146"/>
    </location>
</feature>
<feature type="transmembrane region" description="Helical" evidence="4">
    <location>
        <begin position="319"/>
        <end position="341"/>
    </location>
</feature>
<dbReference type="GO" id="GO:0022857">
    <property type="term" value="F:transmembrane transporter activity"/>
    <property type="evidence" value="ECO:0007669"/>
    <property type="project" value="InterPro"/>
</dbReference>
<evidence type="ECO:0000313" key="5">
    <source>
        <dbReference type="EMBL" id="RXR04302.1"/>
    </source>
</evidence>
<feature type="transmembrane region" description="Helical" evidence="4">
    <location>
        <begin position="69"/>
        <end position="88"/>
    </location>
</feature>
<dbReference type="Gene3D" id="1.20.1250.20">
    <property type="entry name" value="MFS general substrate transporter like domains"/>
    <property type="match status" value="2"/>
</dbReference>
<dbReference type="InterPro" id="IPR047200">
    <property type="entry name" value="MFS_YcaD-like"/>
</dbReference>
<dbReference type="InterPro" id="IPR011701">
    <property type="entry name" value="MFS"/>
</dbReference>
<name>A0A4Q1JU71_9GAMM</name>
<evidence type="ECO:0000256" key="3">
    <source>
        <dbReference type="ARBA" id="ARBA00023136"/>
    </source>
</evidence>
<keyword evidence="1 4" id="KW-0812">Transmembrane</keyword>
<feature type="transmembrane region" description="Helical" evidence="4">
    <location>
        <begin position="353"/>
        <end position="370"/>
    </location>
</feature>
<dbReference type="RefSeq" id="WP_129471573.1">
    <property type="nucleotide sequence ID" value="NZ_SAWZ01000006.1"/>
</dbReference>
<dbReference type="InterPro" id="IPR036259">
    <property type="entry name" value="MFS_trans_sf"/>
</dbReference>